<sequence length="363" mass="41472">MDLFTNKPVSPALPYHRGGTDFEFYELASMGFLYAATFFFGGRKPLFSKFFLYLRKYIKIAWCEVRPVRRHIKPSVSDVTITSRQPPLAFLLALGPHGRHEDLNHLILNKKARGRGYTVYLRSKAFDRVNYKTLIGEVHPCELTARAFSLLKSYLSNEFRKADVVCERSFGIVIRMGIPQESILDPYLFLSVSPIYVNPIIPRVHPAAPLSQLAGPPSRSALKDPYHITHYQRRKSTTIRNFKVPILIHPINWLDYLRSSSRRKVSRTLGQLNFPLEVRLGTKLNFIPIMRDHLKQIFLPRSQDSDGGLRRGVGGGVGDASFFFESSDRLDDTRSPREDEIKTAAMSLAKWPGNYFPLSDSRP</sequence>
<evidence type="ECO:0000313" key="2">
    <source>
        <dbReference type="Proteomes" id="UP000299102"/>
    </source>
</evidence>
<dbReference type="Proteomes" id="UP000299102">
    <property type="component" value="Unassembled WGS sequence"/>
</dbReference>
<comment type="caution">
    <text evidence="1">The sequence shown here is derived from an EMBL/GenBank/DDBJ whole genome shotgun (WGS) entry which is preliminary data.</text>
</comment>
<reference evidence="1 2" key="1">
    <citation type="journal article" date="2019" name="Commun. Biol.">
        <title>The bagworm genome reveals a unique fibroin gene that provides high tensile strength.</title>
        <authorList>
            <person name="Kono N."/>
            <person name="Nakamura H."/>
            <person name="Ohtoshi R."/>
            <person name="Tomita M."/>
            <person name="Numata K."/>
            <person name="Arakawa K."/>
        </authorList>
    </citation>
    <scope>NUCLEOTIDE SEQUENCE [LARGE SCALE GENOMIC DNA]</scope>
</reference>
<protein>
    <submittedName>
        <fullName evidence="1">Uncharacterized protein</fullName>
    </submittedName>
</protein>
<organism evidence="1 2">
    <name type="scientific">Eumeta variegata</name>
    <name type="common">Bagworm moth</name>
    <name type="synonym">Eumeta japonica</name>
    <dbReference type="NCBI Taxonomy" id="151549"/>
    <lineage>
        <taxon>Eukaryota</taxon>
        <taxon>Metazoa</taxon>
        <taxon>Ecdysozoa</taxon>
        <taxon>Arthropoda</taxon>
        <taxon>Hexapoda</taxon>
        <taxon>Insecta</taxon>
        <taxon>Pterygota</taxon>
        <taxon>Neoptera</taxon>
        <taxon>Endopterygota</taxon>
        <taxon>Lepidoptera</taxon>
        <taxon>Glossata</taxon>
        <taxon>Ditrysia</taxon>
        <taxon>Tineoidea</taxon>
        <taxon>Psychidae</taxon>
        <taxon>Oiketicinae</taxon>
        <taxon>Eumeta</taxon>
    </lineage>
</organism>
<gene>
    <name evidence="1" type="ORF">EVAR_45894_1</name>
</gene>
<dbReference type="AlphaFoldDB" id="A0A4C1XSE7"/>
<evidence type="ECO:0000313" key="1">
    <source>
        <dbReference type="EMBL" id="GBP65973.1"/>
    </source>
</evidence>
<dbReference type="OrthoDB" id="10065625at2759"/>
<keyword evidence="2" id="KW-1185">Reference proteome</keyword>
<accession>A0A4C1XSE7</accession>
<name>A0A4C1XSE7_EUMVA</name>
<dbReference type="EMBL" id="BGZK01000944">
    <property type="protein sequence ID" value="GBP65973.1"/>
    <property type="molecule type" value="Genomic_DNA"/>
</dbReference>
<proteinExistence type="predicted"/>